<dbReference type="SUPFAM" id="SSF103473">
    <property type="entry name" value="MFS general substrate transporter"/>
    <property type="match status" value="1"/>
</dbReference>
<keyword evidence="1 4" id="KW-0812">Transmembrane</keyword>
<dbReference type="PROSITE" id="PS50850">
    <property type="entry name" value="MFS"/>
    <property type="match status" value="1"/>
</dbReference>
<feature type="domain" description="Major facilitator superfamily (MFS) profile" evidence="5">
    <location>
        <begin position="204"/>
        <end position="389"/>
    </location>
</feature>
<reference evidence="6 7" key="1">
    <citation type="submission" date="2019-12" db="EMBL/GenBank/DDBJ databases">
        <title>Whole-genome sequencing of Allorhizobium vitis.</title>
        <authorList>
            <person name="Gan H.M."/>
            <person name="Szegedi E."/>
            <person name="Burr T."/>
            <person name="Savka M.A."/>
        </authorList>
    </citation>
    <scope>NUCLEOTIDE SEQUENCE [LARGE SCALE GENOMIC DNA]</scope>
    <source>
        <strain evidence="6 7">CG516</strain>
    </source>
</reference>
<dbReference type="AlphaFoldDB" id="A0A6L6VJM0"/>
<sequence length="389" mass="40435">MRNNERLAAIAAALVLVIGMGLGRFAFTGLYPLMVADGQISLDGGSFAASANYAGYLVGALLAALLSGIPSRRICSFAMVATVVSLGLLALPMPEWLIVLIRGISGAASAIAMVAASRWLIHDRRQHHASPALFSGVGLGILLSAELIAAGHAGSFTSFAIWLGVGVASLILAVLAIALQASVDESKITRQTRDDNANKAVLFGALQLITVYGLAGFGYIITATYLPLLVRDAITSVDPVHIWAVFGVGAIPSCFLWHALHNRWGTHQSLLANLLVQAVGVVLPIMHVPAAYLVSALLVGGTFMGTVTIAMPAAKSVAHQVRFNMLAILTASYGVGQIIGPLIASYLFGLTQSFDASLAVAGAVLAISALLCLPGSRQQSSPSVEQRMS</sequence>
<dbReference type="InterPro" id="IPR020846">
    <property type="entry name" value="MFS_dom"/>
</dbReference>
<keyword evidence="2 4" id="KW-1133">Transmembrane helix</keyword>
<evidence type="ECO:0000313" key="7">
    <source>
        <dbReference type="Proteomes" id="UP000477951"/>
    </source>
</evidence>
<dbReference type="GO" id="GO:0005886">
    <property type="term" value="C:plasma membrane"/>
    <property type="evidence" value="ECO:0007669"/>
    <property type="project" value="TreeGrafter"/>
</dbReference>
<feature type="transmembrane region" description="Helical" evidence="4">
    <location>
        <begin position="240"/>
        <end position="258"/>
    </location>
</feature>
<protein>
    <submittedName>
        <fullName evidence="6">YbfB/YjiJ family MFS transporter</fullName>
    </submittedName>
</protein>
<feature type="transmembrane region" description="Helical" evidence="4">
    <location>
        <begin position="159"/>
        <end position="179"/>
    </location>
</feature>
<proteinExistence type="predicted"/>
<evidence type="ECO:0000256" key="4">
    <source>
        <dbReference type="SAM" id="Phobius"/>
    </source>
</evidence>
<dbReference type="Gene3D" id="1.20.1250.20">
    <property type="entry name" value="MFS general substrate transporter like domains"/>
    <property type="match status" value="2"/>
</dbReference>
<feature type="transmembrane region" description="Helical" evidence="4">
    <location>
        <begin position="74"/>
        <end position="93"/>
    </location>
</feature>
<feature type="transmembrane region" description="Helical" evidence="4">
    <location>
        <begin position="47"/>
        <end position="67"/>
    </location>
</feature>
<evidence type="ECO:0000256" key="2">
    <source>
        <dbReference type="ARBA" id="ARBA00022989"/>
    </source>
</evidence>
<feature type="transmembrane region" description="Helical" evidence="4">
    <location>
        <begin position="99"/>
        <end position="121"/>
    </location>
</feature>
<feature type="transmembrane region" description="Helical" evidence="4">
    <location>
        <begin position="326"/>
        <end position="348"/>
    </location>
</feature>
<dbReference type="InterPro" id="IPR010645">
    <property type="entry name" value="MFS_4"/>
</dbReference>
<keyword evidence="3 4" id="KW-0472">Membrane</keyword>
<evidence type="ECO:0000256" key="3">
    <source>
        <dbReference type="ARBA" id="ARBA00023136"/>
    </source>
</evidence>
<accession>A0A6L6VJM0</accession>
<dbReference type="InterPro" id="IPR036259">
    <property type="entry name" value="MFS_trans_sf"/>
</dbReference>
<feature type="transmembrane region" description="Helical" evidence="4">
    <location>
        <begin position="200"/>
        <end position="220"/>
    </location>
</feature>
<feature type="transmembrane region" description="Helical" evidence="4">
    <location>
        <begin position="133"/>
        <end position="153"/>
    </location>
</feature>
<gene>
    <name evidence="6" type="ORF">GOZ90_21565</name>
</gene>
<dbReference type="PANTHER" id="PTHR23537:SF1">
    <property type="entry name" value="SUGAR TRANSPORTER"/>
    <property type="match status" value="1"/>
</dbReference>
<name>A0A6L6VJM0_AGRVI</name>
<dbReference type="CDD" id="cd06180">
    <property type="entry name" value="MFS_YjiJ"/>
    <property type="match status" value="1"/>
</dbReference>
<dbReference type="Pfam" id="PF06779">
    <property type="entry name" value="MFS_4"/>
    <property type="match status" value="1"/>
</dbReference>
<evidence type="ECO:0000256" key="1">
    <source>
        <dbReference type="ARBA" id="ARBA00022692"/>
    </source>
</evidence>
<feature type="transmembrane region" description="Helical" evidence="4">
    <location>
        <begin position="354"/>
        <end position="373"/>
    </location>
</feature>
<dbReference type="EMBL" id="WPHR01000026">
    <property type="protein sequence ID" value="MUZ75281.1"/>
    <property type="molecule type" value="Genomic_DNA"/>
</dbReference>
<dbReference type="GO" id="GO:0022857">
    <property type="term" value="F:transmembrane transporter activity"/>
    <property type="evidence" value="ECO:0007669"/>
    <property type="project" value="InterPro"/>
</dbReference>
<dbReference type="RefSeq" id="WP_156616024.1">
    <property type="nucleotide sequence ID" value="NZ_WPHR01000026.1"/>
</dbReference>
<organism evidence="6 7">
    <name type="scientific">Agrobacterium vitis</name>
    <name type="common">Rhizobium vitis</name>
    <dbReference type="NCBI Taxonomy" id="373"/>
    <lineage>
        <taxon>Bacteria</taxon>
        <taxon>Pseudomonadati</taxon>
        <taxon>Pseudomonadota</taxon>
        <taxon>Alphaproteobacteria</taxon>
        <taxon>Hyphomicrobiales</taxon>
        <taxon>Rhizobiaceae</taxon>
        <taxon>Rhizobium/Agrobacterium group</taxon>
        <taxon>Agrobacterium</taxon>
    </lineage>
</organism>
<dbReference type="PANTHER" id="PTHR23537">
    <property type="match status" value="1"/>
</dbReference>
<feature type="transmembrane region" description="Helical" evidence="4">
    <location>
        <begin position="270"/>
        <end position="286"/>
    </location>
</feature>
<comment type="caution">
    <text evidence="6">The sequence shown here is derived from an EMBL/GenBank/DDBJ whole genome shotgun (WGS) entry which is preliminary data.</text>
</comment>
<evidence type="ECO:0000313" key="6">
    <source>
        <dbReference type="EMBL" id="MUZ75281.1"/>
    </source>
</evidence>
<feature type="transmembrane region" description="Helical" evidence="4">
    <location>
        <begin position="292"/>
        <end position="314"/>
    </location>
</feature>
<dbReference type="Proteomes" id="UP000477951">
    <property type="component" value="Unassembled WGS sequence"/>
</dbReference>
<evidence type="ECO:0000259" key="5">
    <source>
        <dbReference type="PROSITE" id="PS50850"/>
    </source>
</evidence>